<keyword evidence="2" id="KW-0012">Acyltransferase</keyword>
<dbReference type="EMBL" id="BDSP01000022">
    <property type="protein sequence ID" value="GAX10740.1"/>
    <property type="molecule type" value="Genomic_DNA"/>
</dbReference>
<dbReference type="Pfam" id="PF00583">
    <property type="entry name" value="Acetyltransf_1"/>
    <property type="match status" value="1"/>
</dbReference>
<reference evidence="4 5" key="1">
    <citation type="journal article" date="2015" name="Plant Cell">
        <title>Oil accumulation by the oleaginous diatom Fistulifera solaris as revealed by the genome and transcriptome.</title>
        <authorList>
            <person name="Tanaka T."/>
            <person name="Maeda Y."/>
            <person name="Veluchamy A."/>
            <person name="Tanaka M."/>
            <person name="Abida H."/>
            <person name="Marechal E."/>
            <person name="Bowler C."/>
            <person name="Muto M."/>
            <person name="Sunaga Y."/>
            <person name="Tanaka M."/>
            <person name="Yoshino T."/>
            <person name="Taniguchi T."/>
            <person name="Fukuda Y."/>
            <person name="Nemoto M."/>
            <person name="Matsumoto M."/>
            <person name="Wong P.S."/>
            <person name="Aburatani S."/>
            <person name="Fujibuchi W."/>
        </authorList>
    </citation>
    <scope>NUCLEOTIDE SEQUENCE [LARGE SCALE GENOMIC DNA]</scope>
    <source>
        <strain evidence="4 5">JPCC DA0580</strain>
    </source>
</reference>
<gene>
    <name evidence="4" type="ORF">FisN_14Lh259</name>
</gene>
<proteinExistence type="predicted"/>
<accession>A0A1Z5J9S3</accession>
<dbReference type="CDD" id="cd04301">
    <property type="entry name" value="NAT_SF"/>
    <property type="match status" value="1"/>
</dbReference>
<dbReference type="Proteomes" id="UP000198406">
    <property type="component" value="Unassembled WGS sequence"/>
</dbReference>
<dbReference type="GO" id="GO:0007064">
    <property type="term" value="P:mitotic sister chromatid cohesion"/>
    <property type="evidence" value="ECO:0007669"/>
    <property type="project" value="TreeGrafter"/>
</dbReference>
<organism evidence="4 5">
    <name type="scientific">Fistulifera solaris</name>
    <name type="common">Oleaginous diatom</name>
    <dbReference type="NCBI Taxonomy" id="1519565"/>
    <lineage>
        <taxon>Eukaryota</taxon>
        <taxon>Sar</taxon>
        <taxon>Stramenopiles</taxon>
        <taxon>Ochrophyta</taxon>
        <taxon>Bacillariophyta</taxon>
        <taxon>Bacillariophyceae</taxon>
        <taxon>Bacillariophycidae</taxon>
        <taxon>Naviculales</taxon>
        <taxon>Naviculaceae</taxon>
        <taxon>Fistulifera</taxon>
    </lineage>
</organism>
<name>A0A1Z5J9S3_FISSO</name>
<comment type="caution">
    <text evidence="4">The sequence shown here is derived from an EMBL/GenBank/DDBJ whole genome shotgun (WGS) entry which is preliminary data.</text>
</comment>
<dbReference type="SUPFAM" id="SSF55729">
    <property type="entry name" value="Acyl-CoA N-acyltransferases (Nat)"/>
    <property type="match status" value="1"/>
</dbReference>
<dbReference type="InterPro" id="IPR051556">
    <property type="entry name" value="N-term/lysine_N-AcTrnsfr"/>
</dbReference>
<dbReference type="Gene3D" id="3.40.630.30">
    <property type="match status" value="1"/>
</dbReference>
<evidence type="ECO:0000313" key="5">
    <source>
        <dbReference type="Proteomes" id="UP000198406"/>
    </source>
</evidence>
<dbReference type="GO" id="GO:0008080">
    <property type="term" value="F:N-acetyltransferase activity"/>
    <property type="evidence" value="ECO:0007669"/>
    <property type="project" value="TreeGrafter"/>
</dbReference>
<dbReference type="InParanoid" id="A0A1Z5J9S3"/>
<sequence>MTRFDVEFGPITIDNIEHLRRINGASFPIVYNQAYYKDLLDQDDASQLNQFAYYKGQIVGAICAVLQDIAAAGEQHVYIRTLAVLAAYRGRGIGSQLMERLLHYCEQRSSVTELSLHVQISNDDAIDFYTEKFQFTKGELVQNYYRRVDPPHCYRLYRIIRKGNSNA</sequence>
<dbReference type="OrthoDB" id="47374at2759"/>
<dbReference type="InterPro" id="IPR000182">
    <property type="entry name" value="GNAT_dom"/>
</dbReference>
<dbReference type="AlphaFoldDB" id="A0A1Z5J9S3"/>
<dbReference type="GO" id="GO:0031415">
    <property type="term" value="C:NatA complex"/>
    <property type="evidence" value="ECO:0007669"/>
    <property type="project" value="TreeGrafter"/>
</dbReference>
<evidence type="ECO:0000256" key="1">
    <source>
        <dbReference type="ARBA" id="ARBA00022679"/>
    </source>
</evidence>
<keyword evidence="5" id="KW-1185">Reference proteome</keyword>
<feature type="domain" description="N-acetyltransferase" evidence="3">
    <location>
        <begin position="6"/>
        <end position="160"/>
    </location>
</feature>
<evidence type="ECO:0000256" key="2">
    <source>
        <dbReference type="ARBA" id="ARBA00023315"/>
    </source>
</evidence>
<dbReference type="PANTHER" id="PTHR42919">
    <property type="entry name" value="N-ALPHA-ACETYLTRANSFERASE"/>
    <property type="match status" value="1"/>
</dbReference>
<keyword evidence="1" id="KW-0808">Transferase</keyword>
<dbReference type="InterPro" id="IPR016181">
    <property type="entry name" value="Acyl_CoA_acyltransferase"/>
</dbReference>
<dbReference type="PROSITE" id="PS51186">
    <property type="entry name" value="GNAT"/>
    <property type="match status" value="1"/>
</dbReference>
<protein>
    <recommendedName>
        <fullName evidence="3">N-acetyltransferase domain-containing protein</fullName>
    </recommendedName>
</protein>
<dbReference type="PANTHER" id="PTHR42919:SF8">
    <property type="entry name" value="N-ALPHA-ACETYLTRANSFERASE 50"/>
    <property type="match status" value="1"/>
</dbReference>
<evidence type="ECO:0000313" key="4">
    <source>
        <dbReference type="EMBL" id="GAX10740.1"/>
    </source>
</evidence>
<evidence type="ECO:0000259" key="3">
    <source>
        <dbReference type="PROSITE" id="PS51186"/>
    </source>
</evidence>